<evidence type="ECO:0000256" key="2">
    <source>
        <dbReference type="ARBA" id="ARBA00022603"/>
    </source>
</evidence>
<dbReference type="Proteomes" id="UP001626549">
    <property type="component" value="Chromosome"/>
</dbReference>
<proteinExistence type="inferred from homology"/>
<keyword evidence="2 7" id="KW-0489">Methyltransferase</keyword>
<dbReference type="EMBL" id="CP136865">
    <property type="protein sequence ID" value="WOJ95997.1"/>
    <property type="molecule type" value="Genomic_DNA"/>
</dbReference>
<feature type="domain" description="Methyltransferase" evidence="6">
    <location>
        <begin position="28"/>
        <end position="127"/>
    </location>
</feature>
<evidence type="ECO:0000313" key="7">
    <source>
        <dbReference type="EMBL" id="WOJ95997.1"/>
    </source>
</evidence>
<protein>
    <submittedName>
        <fullName evidence="7">Methyltransferase domain-containing protein</fullName>
    </submittedName>
</protein>
<keyword evidence="5" id="KW-0443">Lipid metabolism</keyword>
<evidence type="ECO:0000259" key="6">
    <source>
        <dbReference type="Pfam" id="PF13649"/>
    </source>
</evidence>
<dbReference type="Gene3D" id="3.40.50.150">
    <property type="entry name" value="Vaccinia Virus protein VP39"/>
    <property type="match status" value="1"/>
</dbReference>
<dbReference type="Pfam" id="PF13649">
    <property type="entry name" value="Methyltransf_25"/>
    <property type="match status" value="1"/>
</dbReference>
<dbReference type="GO" id="GO:0008168">
    <property type="term" value="F:methyltransferase activity"/>
    <property type="evidence" value="ECO:0007669"/>
    <property type="project" value="UniProtKB-KW"/>
</dbReference>
<dbReference type="InterPro" id="IPR029063">
    <property type="entry name" value="SAM-dependent_MTases_sf"/>
</dbReference>
<name>A0ABZ0I8Z3_9GAMM</name>
<dbReference type="InterPro" id="IPR050723">
    <property type="entry name" value="CFA/CMAS"/>
</dbReference>
<evidence type="ECO:0000256" key="4">
    <source>
        <dbReference type="ARBA" id="ARBA00022691"/>
    </source>
</evidence>
<evidence type="ECO:0000256" key="5">
    <source>
        <dbReference type="ARBA" id="ARBA00023098"/>
    </source>
</evidence>
<evidence type="ECO:0000256" key="1">
    <source>
        <dbReference type="ARBA" id="ARBA00010815"/>
    </source>
</evidence>
<accession>A0ABZ0I8Z3</accession>
<comment type="similarity">
    <text evidence="1">Belongs to the CFA/CMAS family.</text>
</comment>
<organism evidence="7 8">
    <name type="scientific">Congregibacter brevis</name>
    <dbReference type="NCBI Taxonomy" id="3081201"/>
    <lineage>
        <taxon>Bacteria</taxon>
        <taxon>Pseudomonadati</taxon>
        <taxon>Pseudomonadota</taxon>
        <taxon>Gammaproteobacteria</taxon>
        <taxon>Cellvibrionales</taxon>
        <taxon>Halieaceae</taxon>
        <taxon>Congregibacter</taxon>
    </lineage>
</organism>
<keyword evidence="3" id="KW-0808">Transferase</keyword>
<sequence>MSPFNSPLSNNKADYLIECLKVDNGNVVLDIGCGDGEFLIRLLEASDVRGIGVDINQACIATASTRATERLRNGAVEFRHGDFLEQTFESNSFDVVICIGASHVFDSGEMAYPACIDAVTQLLKPGGRALIGESYWKRPPESEYVEFIGEPVGIYQDHQGNVSVAESLGLDAVCAVVSSDEEWDAFEWSHYRQAHRYAAENPNTPAATQRLERSRMWRDGYLRWGRTTMGFGFYLLINGT</sequence>
<dbReference type="GO" id="GO:0032259">
    <property type="term" value="P:methylation"/>
    <property type="evidence" value="ECO:0007669"/>
    <property type="project" value="UniProtKB-KW"/>
</dbReference>
<evidence type="ECO:0000256" key="3">
    <source>
        <dbReference type="ARBA" id="ARBA00022679"/>
    </source>
</evidence>
<reference evidence="7 8" key="1">
    <citation type="submission" date="2023-10" db="EMBL/GenBank/DDBJ databases">
        <title>Two novel species belonging to the OM43/NOR5 clade.</title>
        <authorList>
            <person name="Park M."/>
        </authorList>
    </citation>
    <scope>NUCLEOTIDE SEQUENCE [LARGE SCALE GENOMIC DNA]</scope>
    <source>
        <strain evidence="7 8">IMCC45268</strain>
    </source>
</reference>
<dbReference type="SUPFAM" id="SSF53335">
    <property type="entry name" value="S-adenosyl-L-methionine-dependent methyltransferases"/>
    <property type="match status" value="1"/>
</dbReference>
<keyword evidence="4" id="KW-0949">S-adenosyl-L-methionine</keyword>
<dbReference type="InterPro" id="IPR041698">
    <property type="entry name" value="Methyltransf_25"/>
</dbReference>
<keyword evidence="8" id="KW-1185">Reference proteome</keyword>
<gene>
    <name evidence="7" type="ORF">R0137_12190</name>
</gene>
<evidence type="ECO:0000313" key="8">
    <source>
        <dbReference type="Proteomes" id="UP001626549"/>
    </source>
</evidence>
<dbReference type="CDD" id="cd02440">
    <property type="entry name" value="AdoMet_MTases"/>
    <property type="match status" value="1"/>
</dbReference>
<dbReference type="PANTHER" id="PTHR43667:SF1">
    <property type="entry name" value="CYCLOPROPANE-FATTY-ACYL-PHOSPHOLIPID SYNTHASE"/>
    <property type="match status" value="1"/>
</dbReference>
<dbReference type="RefSeq" id="WP_407326689.1">
    <property type="nucleotide sequence ID" value="NZ_CP136865.1"/>
</dbReference>
<dbReference type="PANTHER" id="PTHR43667">
    <property type="entry name" value="CYCLOPROPANE-FATTY-ACYL-PHOSPHOLIPID SYNTHASE"/>
    <property type="match status" value="1"/>
</dbReference>